<dbReference type="GO" id="GO:0016787">
    <property type="term" value="F:hydrolase activity"/>
    <property type="evidence" value="ECO:0007669"/>
    <property type="project" value="UniProtKB-KW"/>
</dbReference>
<gene>
    <name evidence="2" type="ORF">KLO01_02200</name>
</gene>
<name>A0A512SW43_9MICO</name>
<dbReference type="InterPro" id="IPR051021">
    <property type="entry name" value="Mito_Ser/Thr_phosphatase"/>
</dbReference>
<dbReference type="PANTHER" id="PTHR20935:SF1">
    <property type="entry name" value="SLL1549 PROTEIN"/>
    <property type="match status" value="1"/>
</dbReference>
<keyword evidence="1" id="KW-0378">Hydrolase</keyword>
<comment type="caution">
    <text evidence="2">The sequence shown here is derived from an EMBL/GenBank/DDBJ whole genome shotgun (WGS) entry which is preliminary data.</text>
</comment>
<dbReference type="SUPFAM" id="SSF53254">
    <property type="entry name" value="Phosphoglycerate mutase-like"/>
    <property type="match status" value="1"/>
</dbReference>
<evidence type="ECO:0000313" key="2">
    <source>
        <dbReference type="EMBL" id="GEQ12173.1"/>
    </source>
</evidence>
<evidence type="ECO:0000313" key="3">
    <source>
        <dbReference type="Proteomes" id="UP000321793"/>
    </source>
</evidence>
<sequence>MTTAAEDRTLVLVRHAKAEQGGFDADHERELTKRGQRDARAAGTWLCDQGIGVDEVMCSTATRTLQTCEGIWSAGCSEADIHEDHRIYDASADRLLEVVREADEDANVVMVVGHAPGIPALASILAEGSGSDRAHDLMSEGFPTAGVAVLRFSGHWRDLAAGVARLDRFHVARAERQSAGA</sequence>
<evidence type="ECO:0000256" key="1">
    <source>
        <dbReference type="ARBA" id="ARBA00022801"/>
    </source>
</evidence>
<dbReference type="SMART" id="SM00855">
    <property type="entry name" value="PGAM"/>
    <property type="match status" value="1"/>
</dbReference>
<organism evidence="2 3">
    <name type="scientific">Knoellia locipacati</name>
    <dbReference type="NCBI Taxonomy" id="882824"/>
    <lineage>
        <taxon>Bacteria</taxon>
        <taxon>Bacillati</taxon>
        <taxon>Actinomycetota</taxon>
        <taxon>Actinomycetes</taxon>
        <taxon>Micrococcales</taxon>
        <taxon>Intrasporangiaceae</taxon>
        <taxon>Knoellia</taxon>
    </lineage>
</organism>
<dbReference type="CDD" id="cd07067">
    <property type="entry name" value="HP_PGM_like"/>
    <property type="match status" value="1"/>
</dbReference>
<reference evidence="2 3" key="1">
    <citation type="submission" date="2019-07" db="EMBL/GenBank/DDBJ databases">
        <title>Whole genome shotgun sequence of Knoellia locipacati NBRC 109775.</title>
        <authorList>
            <person name="Hosoyama A."/>
            <person name="Uohara A."/>
            <person name="Ohji S."/>
            <person name="Ichikawa N."/>
        </authorList>
    </citation>
    <scope>NUCLEOTIDE SEQUENCE [LARGE SCALE GENOMIC DNA]</scope>
    <source>
        <strain evidence="2 3">NBRC 109775</strain>
    </source>
</reference>
<dbReference type="InterPro" id="IPR013078">
    <property type="entry name" value="His_Pase_superF_clade-1"/>
</dbReference>
<keyword evidence="3" id="KW-1185">Reference proteome</keyword>
<dbReference type="Pfam" id="PF00300">
    <property type="entry name" value="His_Phos_1"/>
    <property type="match status" value="1"/>
</dbReference>
<protein>
    <recommendedName>
        <fullName evidence="4">Phosphohistidine phosphatase</fullName>
    </recommendedName>
</protein>
<dbReference type="Gene3D" id="3.40.50.1240">
    <property type="entry name" value="Phosphoglycerate mutase-like"/>
    <property type="match status" value="1"/>
</dbReference>
<dbReference type="OrthoDB" id="9810154at2"/>
<dbReference type="Proteomes" id="UP000321793">
    <property type="component" value="Unassembled WGS sequence"/>
</dbReference>
<accession>A0A512SW43</accession>
<dbReference type="InterPro" id="IPR029033">
    <property type="entry name" value="His_PPase_superfam"/>
</dbReference>
<evidence type="ECO:0008006" key="4">
    <source>
        <dbReference type="Google" id="ProtNLM"/>
    </source>
</evidence>
<dbReference type="RefSeq" id="WP_147061705.1">
    <property type="nucleotide sequence ID" value="NZ_BAABDN010000001.1"/>
</dbReference>
<dbReference type="AlphaFoldDB" id="A0A512SW43"/>
<proteinExistence type="predicted"/>
<dbReference type="PANTHER" id="PTHR20935">
    <property type="entry name" value="PHOSPHOGLYCERATE MUTASE-RELATED"/>
    <property type="match status" value="1"/>
</dbReference>
<dbReference type="EMBL" id="BKBA01000002">
    <property type="protein sequence ID" value="GEQ12173.1"/>
    <property type="molecule type" value="Genomic_DNA"/>
</dbReference>